<dbReference type="PROSITE" id="PS51155">
    <property type="entry name" value="CHIT_BIND_RR_2"/>
    <property type="match status" value="1"/>
</dbReference>
<evidence type="ECO:0000256" key="4">
    <source>
        <dbReference type="SAM" id="SignalP"/>
    </source>
</evidence>
<dbReference type="PROSITE" id="PS00233">
    <property type="entry name" value="CHIT_BIND_RR_1"/>
    <property type="match status" value="1"/>
</dbReference>
<feature type="signal peptide" evidence="4">
    <location>
        <begin position="1"/>
        <end position="19"/>
    </location>
</feature>
<dbReference type="GO" id="GO:0042302">
    <property type="term" value="F:structural constituent of cuticle"/>
    <property type="evidence" value="ECO:0007669"/>
    <property type="project" value="UniProtKB-UniRule"/>
</dbReference>
<dbReference type="InterPro" id="IPR000618">
    <property type="entry name" value="Insect_cuticle"/>
</dbReference>
<feature type="compositionally biased region" description="Polar residues" evidence="3">
    <location>
        <begin position="65"/>
        <end position="78"/>
    </location>
</feature>
<dbReference type="EMBL" id="OV651830">
    <property type="protein sequence ID" value="CAH1104803.1"/>
    <property type="molecule type" value="Genomic_DNA"/>
</dbReference>
<keyword evidence="1 2" id="KW-0193">Cuticle</keyword>
<dbReference type="AlphaFoldDB" id="A0A9P0CRC8"/>
<evidence type="ECO:0000256" key="2">
    <source>
        <dbReference type="PROSITE-ProRule" id="PRU00497"/>
    </source>
</evidence>
<sequence length="122" mass="13230">MRSQIVLLVVGLVVVCVESRPNAESKIVNYDSDVREDGYSFSFETSDPIKRNEQGKVVPGPEQPQGRSATGGEQESNSILQVNGDFGFDFPEGIPFYVTFVADENGYRPKVSFGTKAGPGGH</sequence>
<dbReference type="InterPro" id="IPR031311">
    <property type="entry name" value="CHIT_BIND_RR_consensus"/>
</dbReference>
<proteinExistence type="predicted"/>
<evidence type="ECO:0000256" key="3">
    <source>
        <dbReference type="SAM" id="MobiDB-lite"/>
    </source>
</evidence>
<dbReference type="Pfam" id="PF00379">
    <property type="entry name" value="Chitin_bind_4"/>
    <property type="match status" value="1"/>
</dbReference>
<reference evidence="5" key="1">
    <citation type="submission" date="2022-01" db="EMBL/GenBank/DDBJ databases">
        <authorList>
            <person name="King R."/>
        </authorList>
    </citation>
    <scope>NUCLEOTIDE SEQUENCE</scope>
</reference>
<evidence type="ECO:0000313" key="6">
    <source>
        <dbReference type="Proteomes" id="UP001153636"/>
    </source>
</evidence>
<feature type="region of interest" description="Disordered" evidence="3">
    <location>
        <begin position="41"/>
        <end position="78"/>
    </location>
</feature>
<organism evidence="5 6">
    <name type="scientific">Psylliodes chrysocephalus</name>
    <dbReference type="NCBI Taxonomy" id="3402493"/>
    <lineage>
        <taxon>Eukaryota</taxon>
        <taxon>Metazoa</taxon>
        <taxon>Ecdysozoa</taxon>
        <taxon>Arthropoda</taxon>
        <taxon>Hexapoda</taxon>
        <taxon>Insecta</taxon>
        <taxon>Pterygota</taxon>
        <taxon>Neoptera</taxon>
        <taxon>Endopterygota</taxon>
        <taxon>Coleoptera</taxon>
        <taxon>Polyphaga</taxon>
        <taxon>Cucujiformia</taxon>
        <taxon>Chrysomeloidea</taxon>
        <taxon>Chrysomelidae</taxon>
        <taxon>Galerucinae</taxon>
        <taxon>Alticini</taxon>
        <taxon>Psylliodes</taxon>
    </lineage>
</organism>
<dbReference type="Proteomes" id="UP001153636">
    <property type="component" value="Chromosome 18"/>
</dbReference>
<gene>
    <name evidence="5" type="ORF">PSYICH_LOCUS5894</name>
</gene>
<dbReference type="OrthoDB" id="6815232at2759"/>
<name>A0A9P0CRC8_9CUCU</name>
<accession>A0A9P0CRC8</accession>
<protein>
    <submittedName>
        <fullName evidence="5">Uncharacterized protein</fullName>
    </submittedName>
</protein>
<evidence type="ECO:0000256" key="1">
    <source>
        <dbReference type="ARBA" id="ARBA00022460"/>
    </source>
</evidence>
<keyword evidence="4" id="KW-0732">Signal</keyword>
<feature type="chain" id="PRO_5040295850" evidence="4">
    <location>
        <begin position="20"/>
        <end position="122"/>
    </location>
</feature>
<keyword evidence="6" id="KW-1185">Reference proteome</keyword>
<evidence type="ECO:0000313" key="5">
    <source>
        <dbReference type="EMBL" id="CAH1104803.1"/>
    </source>
</evidence>